<evidence type="ECO:0000313" key="6">
    <source>
        <dbReference type="Proteomes" id="UP000553888"/>
    </source>
</evidence>
<feature type="transmembrane region" description="Helical" evidence="3">
    <location>
        <begin position="219"/>
        <end position="238"/>
    </location>
</feature>
<evidence type="ECO:0000256" key="2">
    <source>
        <dbReference type="ARBA" id="ARBA00023157"/>
    </source>
</evidence>
<dbReference type="RefSeq" id="WP_179565608.1">
    <property type="nucleotide sequence ID" value="NZ_JACBZY010000001.1"/>
</dbReference>
<feature type="transmembrane region" description="Helical" evidence="3">
    <location>
        <begin position="174"/>
        <end position="192"/>
    </location>
</feature>
<dbReference type="InterPro" id="IPR013320">
    <property type="entry name" value="ConA-like_dom_sf"/>
</dbReference>
<reference evidence="5 6" key="1">
    <citation type="submission" date="2020-07" db="EMBL/GenBank/DDBJ databases">
        <title>Sequencing the genomes of 1000 actinobacteria strains.</title>
        <authorList>
            <person name="Klenk H.-P."/>
        </authorList>
    </citation>
    <scope>NUCLEOTIDE SEQUENCE [LARGE SCALE GENOMIC DNA]</scope>
    <source>
        <strain evidence="5 6">DSM 23141</strain>
    </source>
</reference>
<dbReference type="Proteomes" id="UP000553888">
    <property type="component" value="Unassembled WGS sequence"/>
</dbReference>
<dbReference type="InterPro" id="IPR006558">
    <property type="entry name" value="LamG-like"/>
</dbReference>
<keyword evidence="3" id="KW-0812">Transmembrane</keyword>
<protein>
    <submittedName>
        <fullName evidence="5">Signal peptidase I</fullName>
    </submittedName>
</protein>
<accession>A0A852YEY0</accession>
<dbReference type="CDD" id="cd06462">
    <property type="entry name" value="Peptidase_S24_S26"/>
    <property type="match status" value="1"/>
</dbReference>
<evidence type="ECO:0000256" key="3">
    <source>
        <dbReference type="SAM" id="Phobius"/>
    </source>
</evidence>
<dbReference type="EMBL" id="JACBZY010000001">
    <property type="protein sequence ID" value="NYG98267.1"/>
    <property type="molecule type" value="Genomic_DNA"/>
</dbReference>
<dbReference type="SMART" id="SM00560">
    <property type="entry name" value="LamGL"/>
    <property type="match status" value="1"/>
</dbReference>
<organism evidence="5 6">
    <name type="scientific">Schumannella luteola</name>
    <dbReference type="NCBI Taxonomy" id="472059"/>
    <lineage>
        <taxon>Bacteria</taxon>
        <taxon>Bacillati</taxon>
        <taxon>Actinomycetota</taxon>
        <taxon>Actinomycetes</taxon>
        <taxon>Micrococcales</taxon>
        <taxon>Microbacteriaceae</taxon>
        <taxon>Schumannella</taxon>
    </lineage>
</organism>
<dbReference type="AlphaFoldDB" id="A0A852YEY0"/>
<evidence type="ECO:0000259" key="4">
    <source>
        <dbReference type="SMART" id="SM00560"/>
    </source>
</evidence>
<sequence length="501" mass="52041">MTSAPSTATSTVAEVLAPVTGSIEQVVARVARREIAWGDWARLVFATLARTLLFSIIGALLWTALPTAFGWTSTTVMSNSMAPRFFAGDVIVSMPAAKADLVPGRVILVDDPDHEGRLRMHRLERVEDGKYFTKGDANPEADSSPVTLAHIHGIAVLRAPLVALPIVWTAEHRWMLDAAAAIGLASLVILAGTDRHLRRRRDENDVPISRPRRRNRGRTARLGVGVAALLTTSAMLVAGQAHSAFASTGASNAANGFAAQALGNDWCAGTTGVTAPLDSPTFSWRFNEGGGTVAGDTTANARTGTFSTSGVARVAGACSAGGSYITLNGSGSVNPTSATATATPNTYSIEAWFNAPTNSTGGRIIGYGNSQTGTSGSYDRHVYMNSLGQLTFGVYSGGYKTATSLLSYKDGAWHHMVAVMDGTTGGAGTGMKLYVDGTLVASLAQATSEGTTGFWRVGADNIGGWPLATTPGGFVGSIDNAAVYSTALTQAQVTAHKNAGR</sequence>
<keyword evidence="3" id="KW-1133">Transmembrane helix</keyword>
<feature type="transmembrane region" description="Helical" evidence="3">
    <location>
        <begin position="43"/>
        <end position="65"/>
    </location>
</feature>
<dbReference type="Gene3D" id="2.60.120.200">
    <property type="match status" value="1"/>
</dbReference>
<evidence type="ECO:0000313" key="5">
    <source>
        <dbReference type="EMBL" id="NYG98267.1"/>
    </source>
</evidence>
<keyword evidence="1" id="KW-0732">Signal</keyword>
<evidence type="ECO:0000256" key="1">
    <source>
        <dbReference type="ARBA" id="ARBA00022729"/>
    </source>
</evidence>
<dbReference type="Pfam" id="PF13385">
    <property type="entry name" value="Laminin_G_3"/>
    <property type="match status" value="1"/>
</dbReference>
<gene>
    <name evidence="5" type="ORF">BJ979_000893</name>
</gene>
<name>A0A852YEY0_9MICO</name>
<proteinExistence type="predicted"/>
<dbReference type="SUPFAM" id="SSF49899">
    <property type="entry name" value="Concanavalin A-like lectins/glucanases"/>
    <property type="match status" value="1"/>
</dbReference>
<keyword evidence="2" id="KW-1015">Disulfide bond</keyword>
<keyword evidence="3" id="KW-0472">Membrane</keyword>
<feature type="domain" description="LamG-like jellyroll fold" evidence="4">
    <location>
        <begin position="345"/>
        <end position="491"/>
    </location>
</feature>
<comment type="caution">
    <text evidence="5">The sequence shown here is derived from an EMBL/GenBank/DDBJ whole genome shotgun (WGS) entry which is preliminary data.</text>
</comment>
<keyword evidence="6" id="KW-1185">Reference proteome</keyword>